<evidence type="ECO:0000256" key="1">
    <source>
        <dbReference type="SAM" id="MobiDB-lite"/>
    </source>
</evidence>
<protein>
    <submittedName>
        <fullName evidence="2">Uncharacterized protein</fullName>
    </submittedName>
</protein>
<accession>A0A0N1ITT6</accession>
<dbReference type="AlphaFoldDB" id="A0A0N1ITT6"/>
<reference evidence="2 3" key="1">
    <citation type="submission" date="2015-07" db="EMBL/GenBank/DDBJ databases">
        <title>The genome of Melipona quadrifasciata.</title>
        <authorList>
            <person name="Pan H."/>
            <person name="Kapheim K."/>
        </authorList>
    </citation>
    <scope>NUCLEOTIDE SEQUENCE [LARGE SCALE GENOMIC DNA]</scope>
    <source>
        <strain evidence="2">0111107301</strain>
        <tissue evidence="2">Whole body</tissue>
    </source>
</reference>
<evidence type="ECO:0000313" key="2">
    <source>
        <dbReference type="EMBL" id="KOX76944.1"/>
    </source>
</evidence>
<feature type="compositionally biased region" description="Basic and acidic residues" evidence="1">
    <location>
        <begin position="33"/>
        <end position="42"/>
    </location>
</feature>
<name>A0A0N1ITT6_9HYME</name>
<organism evidence="2 3">
    <name type="scientific">Melipona quadrifasciata</name>
    <dbReference type="NCBI Taxonomy" id="166423"/>
    <lineage>
        <taxon>Eukaryota</taxon>
        <taxon>Metazoa</taxon>
        <taxon>Ecdysozoa</taxon>
        <taxon>Arthropoda</taxon>
        <taxon>Hexapoda</taxon>
        <taxon>Insecta</taxon>
        <taxon>Pterygota</taxon>
        <taxon>Neoptera</taxon>
        <taxon>Endopterygota</taxon>
        <taxon>Hymenoptera</taxon>
        <taxon>Apocrita</taxon>
        <taxon>Aculeata</taxon>
        <taxon>Apoidea</taxon>
        <taxon>Anthophila</taxon>
        <taxon>Apidae</taxon>
        <taxon>Melipona</taxon>
    </lineage>
</organism>
<dbReference type="Proteomes" id="UP000053105">
    <property type="component" value="Unassembled WGS sequence"/>
</dbReference>
<proteinExistence type="predicted"/>
<feature type="region of interest" description="Disordered" evidence="1">
    <location>
        <begin position="29"/>
        <end position="53"/>
    </location>
</feature>
<evidence type="ECO:0000313" key="3">
    <source>
        <dbReference type="Proteomes" id="UP000053105"/>
    </source>
</evidence>
<keyword evidence="3" id="KW-1185">Reference proteome</keyword>
<dbReference type="EMBL" id="KQ435737">
    <property type="protein sequence ID" value="KOX76944.1"/>
    <property type="molecule type" value="Genomic_DNA"/>
</dbReference>
<sequence>MERKKFVPLELSAGGFYIDIFIGSLYNNGTSGRQKEATDGKMSKPAPPSAIPTRNIHCETARDQLYPALGINHTDLGAHETALYPRPPSNTSRGPVDVFFLRASTPLCDRDQPRHSLKTRARRDLD</sequence>
<gene>
    <name evidence="2" type="ORF">WN51_10800</name>
</gene>